<comment type="caution">
    <text evidence="1">The sequence shown here is derived from an EMBL/GenBank/DDBJ whole genome shotgun (WGS) entry which is preliminary data.</text>
</comment>
<protein>
    <submittedName>
        <fullName evidence="1">Uncharacterized protein</fullName>
    </submittedName>
</protein>
<evidence type="ECO:0000313" key="2">
    <source>
        <dbReference type="Proteomes" id="UP001597237"/>
    </source>
</evidence>
<sequence length="101" mass="11155">MNRSFRPRRRKSPLPVSAPLRTPLPGAVVTAVLRFSDILVDQGGGRTLMRLSDDRLADPEVRSWLGEAAARAAGVSVLYDDREEEIVRVFEAPPELMKLAA</sequence>
<dbReference type="RefSeq" id="WP_377282172.1">
    <property type="nucleotide sequence ID" value="NZ_JBHRSI010000005.1"/>
</dbReference>
<gene>
    <name evidence="1" type="ORF">ACFSC0_17600</name>
</gene>
<organism evidence="1 2">
    <name type="scientific">Phenylobacterium terrae</name>
    <dbReference type="NCBI Taxonomy" id="2665495"/>
    <lineage>
        <taxon>Bacteria</taxon>
        <taxon>Pseudomonadati</taxon>
        <taxon>Pseudomonadota</taxon>
        <taxon>Alphaproteobacteria</taxon>
        <taxon>Caulobacterales</taxon>
        <taxon>Caulobacteraceae</taxon>
        <taxon>Phenylobacterium</taxon>
    </lineage>
</organism>
<keyword evidence="2" id="KW-1185">Reference proteome</keyword>
<evidence type="ECO:0000313" key="1">
    <source>
        <dbReference type="EMBL" id="MFD1785220.1"/>
    </source>
</evidence>
<proteinExistence type="predicted"/>
<dbReference type="EMBL" id="JBHUEY010000006">
    <property type="protein sequence ID" value="MFD1785220.1"/>
    <property type="molecule type" value="Genomic_DNA"/>
</dbReference>
<accession>A0ABW4N585</accession>
<reference evidence="2" key="1">
    <citation type="journal article" date="2019" name="Int. J. Syst. Evol. Microbiol.">
        <title>The Global Catalogue of Microorganisms (GCM) 10K type strain sequencing project: providing services to taxonomists for standard genome sequencing and annotation.</title>
        <authorList>
            <consortium name="The Broad Institute Genomics Platform"/>
            <consortium name="The Broad Institute Genome Sequencing Center for Infectious Disease"/>
            <person name="Wu L."/>
            <person name="Ma J."/>
        </authorList>
    </citation>
    <scope>NUCLEOTIDE SEQUENCE [LARGE SCALE GENOMIC DNA]</scope>
    <source>
        <strain evidence="2">DFY28</strain>
    </source>
</reference>
<dbReference type="Proteomes" id="UP001597237">
    <property type="component" value="Unassembled WGS sequence"/>
</dbReference>
<name>A0ABW4N585_9CAUL</name>